<feature type="domain" description="ABC transporter" evidence="4">
    <location>
        <begin position="9"/>
        <end position="245"/>
    </location>
</feature>
<dbReference type="Gene3D" id="3.40.50.300">
    <property type="entry name" value="P-loop containing nucleotide triphosphate hydrolases"/>
    <property type="match status" value="1"/>
</dbReference>
<dbReference type="GO" id="GO:0005524">
    <property type="term" value="F:ATP binding"/>
    <property type="evidence" value="ECO:0007669"/>
    <property type="project" value="UniProtKB-KW"/>
</dbReference>
<dbReference type="SUPFAM" id="SSF52540">
    <property type="entry name" value="P-loop containing nucleoside triphosphate hydrolases"/>
    <property type="match status" value="1"/>
</dbReference>
<dbReference type="STRING" id="497964.CfE428DRAFT_3184"/>
<dbReference type="eggNOG" id="COG1127">
    <property type="taxonomic scope" value="Bacteria"/>
</dbReference>
<evidence type="ECO:0000256" key="3">
    <source>
        <dbReference type="ARBA" id="ARBA00022840"/>
    </source>
</evidence>
<keyword evidence="2" id="KW-0547">Nucleotide-binding</keyword>
<reference evidence="5 6" key="1">
    <citation type="journal article" date="2011" name="J. Bacteriol.">
        <title>Genome sequence of Chthoniobacter flavus Ellin428, an aerobic heterotrophic soil bacterium.</title>
        <authorList>
            <person name="Kant R."/>
            <person name="van Passel M.W."/>
            <person name="Palva A."/>
            <person name="Lucas S."/>
            <person name="Lapidus A."/>
            <person name="Glavina Del Rio T."/>
            <person name="Dalin E."/>
            <person name="Tice H."/>
            <person name="Bruce D."/>
            <person name="Goodwin L."/>
            <person name="Pitluck S."/>
            <person name="Larimer F.W."/>
            <person name="Land M.L."/>
            <person name="Hauser L."/>
            <person name="Sangwan P."/>
            <person name="de Vos W.M."/>
            <person name="Janssen P.H."/>
            <person name="Smidt H."/>
        </authorList>
    </citation>
    <scope>NUCLEOTIDE SEQUENCE [LARGE SCALE GENOMIC DNA]</scope>
    <source>
        <strain evidence="5 6">Ellin428</strain>
    </source>
</reference>
<dbReference type="SMART" id="SM00382">
    <property type="entry name" value="AAA"/>
    <property type="match status" value="1"/>
</dbReference>
<dbReference type="Pfam" id="PF00005">
    <property type="entry name" value="ABC_tran"/>
    <property type="match status" value="1"/>
</dbReference>
<keyword evidence="6" id="KW-1185">Reference proteome</keyword>
<comment type="caution">
    <text evidence="5">The sequence shown here is derived from an EMBL/GenBank/DDBJ whole genome shotgun (WGS) entry which is preliminary data.</text>
</comment>
<sequence length="261" mass="28828">MATDSKPLLELEGVRLTFGKEEVLKGVDLHIAPRERLIVLGQSGGGKSTLLRLILGILKPSGGSVRFKGLEVGRMGRRRLNKMRQKIGMVFQNSALVSSLNVRDNLALPLEELTDKPRNEIDDLIMHKLEMVGMQDARDKMPAELSGGMRKRIALARGIIMDPELILYDEPSAGLDPVTSTLIDQLIISLSEKIGATSIVVTHEMDSAFRIATRMAMLYKGRIIAEDKPEAFRHHSNPVVAQFISGNTEGPLNEDLPENRT</sequence>
<dbReference type="PANTHER" id="PTHR43023:SF3">
    <property type="entry name" value="PROTEIN TRIGALACTOSYLDIACYLGLYCEROL 3, CHLOROPLASTIC"/>
    <property type="match status" value="1"/>
</dbReference>
<dbReference type="InParanoid" id="B4D2Q9"/>
<dbReference type="GO" id="GO:0016887">
    <property type="term" value="F:ATP hydrolysis activity"/>
    <property type="evidence" value="ECO:0007669"/>
    <property type="project" value="InterPro"/>
</dbReference>
<dbReference type="InterPro" id="IPR003439">
    <property type="entry name" value="ABC_transporter-like_ATP-bd"/>
</dbReference>
<dbReference type="PROSITE" id="PS50893">
    <property type="entry name" value="ABC_TRANSPORTER_2"/>
    <property type="match status" value="1"/>
</dbReference>
<evidence type="ECO:0000313" key="5">
    <source>
        <dbReference type="EMBL" id="EDY19499.1"/>
    </source>
</evidence>
<dbReference type="Proteomes" id="UP000005824">
    <property type="component" value="Unassembled WGS sequence"/>
</dbReference>
<dbReference type="AlphaFoldDB" id="B4D2Q9"/>
<dbReference type="InterPro" id="IPR003593">
    <property type="entry name" value="AAA+_ATPase"/>
</dbReference>
<dbReference type="RefSeq" id="WP_006980509.1">
    <property type="nucleotide sequence ID" value="NZ_ABVL01000008.1"/>
</dbReference>
<evidence type="ECO:0000259" key="4">
    <source>
        <dbReference type="PROSITE" id="PS50893"/>
    </source>
</evidence>
<dbReference type="EMBL" id="ABVL01000008">
    <property type="protein sequence ID" value="EDY19499.1"/>
    <property type="molecule type" value="Genomic_DNA"/>
</dbReference>
<proteinExistence type="predicted"/>
<dbReference type="InterPro" id="IPR027417">
    <property type="entry name" value="P-loop_NTPase"/>
</dbReference>
<evidence type="ECO:0000256" key="2">
    <source>
        <dbReference type="ARBA" id="ARBA00022741"/>
    </source>
</evidence>
<protein>
    <submittedName>
        <fullName evidence="5">ABC transporter-related protein</fullName>
    </submittedName>
</protein>
<gene>
    <name evidence="5" type="ORF">CfE428DRAFT_3184</name>
</gene>
<evidence type="ECO:0000313" key="6">
    <source>
        <dbReference type="Proteomes" id="UP000005824"/>
    </source>
</evidence>
<dbReference type="InterPro" id="IPR017871">
    <property type="entry name" value="ABC_transporter-like_CS"/>
</dbReference>
<accession>B4D2Q9</accession>
<evidence type="ECO:0000256" key="1">
    <source>
        <dbReference type="ARBA" id="ARBA00022448"/>
    </source>
</evidence>
<dbReference type="PROSITE" id="PS00211">
    <property type="entry name" value="ABC_TRANSPORTER_1"/>
    <property type="match status" value="1"/>
</dbReference>
<name>B4D2Q9_9BACT</name>
<organism evidence="5 6">
    <name type="scientific">Chthoniobacter flavus Ellin428</name>
    <dbReference type="NCBI Taxonomy" id="497964"/>
    <lineage>
        <taxon>Bacteria</taxon>
        <taxon>Pseudomonadati</taxon>
        <taxon>Verrucomicrobiota</taxon>
        <taxon>Spartobacteria</taxon>
        <taxon>Chthoniobacterales</taxon>
        <taxon>Chthoniobacteraceae</taxon>
        <taxon>Chthoniobacter</taxon>
    </lineage>
</organism>
<dbReference type="PANTHER" id="PTHR43023">
    <property type="entry name" value="PROTEIN TRIGALACTOSYLDIACYLGLYCEROL 3, CHLOROPLASTIC"/>
    <property type="match status" value="1"/>
</dbReference>
<keyword evidence="1" id="KW-0813">Transport</keyword>
<keyword evidence="3" id="KW-0067">ATP-binding</keyword>